<reference evidence="1" key="1">
    <citation type="submission" date="2020-08" db="EMBL/GenBank/DDBJ databases">
        <authorList>
            <person name="Cejkova D."/>
            <person name="Kubasova T."/>
            <person name="Jahodarova E."/>
            <person name="Rychlik I."/>
        </authorList>
    </citation>
    <scope>NUCLEOTIDE SEQUENCE</scope>
    <source>
        <strain evidence="1">An836</strain>
    </source>
</reference>
<gene>
    <name evidence="1" type="ORF">H7U32_08300</name>
</gene>
<accession>A0A938WZR0</accession>
<dbReference type="RefSeq" id="WP_204469607.1">
    <property type="nucleotide sequence ID" value="NZ_JACLYU010000022.1"/>
</dbReference>
<dbReference type="GO" id="GO:0006355">
    <property type="term" value="P:regulation of DNA-templated transcription"/>
    <property type="evidence" value="ECO:0007669"/>
    <property type="project" value="InterPro"/>
</dbReference>
<dbReference type="AlphaFoldDB" id="A0A938WZR0"/>
<comment type="caution">
    <text evidence="1">The sequence shown here is derived from an EMBL/GenBank/DDBJ whole genome shotgun (WGS) entry which is preliminary data.</text>
</comment>
<reference evidence="1" key="2">
    <citation type="journal article" date="2021" name="Sci. Rep.">
        <title>The distribution of antibiotic resistance genes in chicken gut microbiota commensals.</title>
        <authorList>
            <person name="Juricova H."/>
            <person name="Matiasovicova J."/>
            <person name="Kubasova T."/>
            <person name="Cejkova D."/>
            <person name="Rychlik I."/>
        </authorList>
    </citation>
    <scope>NUCLEOTIDE SEQUENCE</scope>
    <source>
        <strain evidence="1">An836</strain>
    </source>
</reference>
<evidence type="ECO:0000313" key="1">
    <source>
        <dbReference type="EMBL" id="MBM6700289.1"/>
    </source>
</evidence>
<evidence type="ECO:0000313" key="2">
    <source>
        <dbReference type="Proteomes" id="UP000718821"/>
    </source>
</evidence>
<dbReference type="CDD" id="cd22233">
    <property type="entry name" value="RHH_CopAso-like"/>
    <property type="match status" value="1"/>
</dbReference>
<sequence>MSTAVTMPVRVPDDIRLRYDRLAKETGRTRSYYVNEALASEIDRLEYEYGILKDVEDYRAGRLKTYSLDEAEQRLGLGD</sequence>
<name>A0A938WZR0_9BIFI</name>
<protein>
    <submittedName>
        <fullName evidence="1">Antitoxin</fullName>
    </submittedName>
</protein>
<dbReference type="SUPFAM" id="SSF47598">
    <property type="entry name" value="Ribbon-helix-helix"/>
    <property type="match status" value="1"/>
</dbReference>
<dbReference type="InterPro" id="IPR010985">
    <property type="entry name" value="Ribbon_hlx_hlx"/>
</dbReference>
<dbReference type="EMBL" id="JACLYU010000022">
    <property type="protein sequence ID" value="MBM6700289.1"/>
    <property type="molecule type" value="Genomic_DNA"/>
</dbReference>
<proteinExistence type="predicted"/>
<organism evidence="1 2">
    <name type="scientific">Bifidobacterium pullorum subsp. saeculare</name>
    <dbReference type="NCBI Taxonomy" id="78257"/>
    <lineage>
        <taxon>Bacteria</taxon>
        <taxon>Bacillati</taxon>
        <taxon>Actinomycetota</taxon>
        <taxon>Actinomycetes</taxon>
        <taxon>Bifidobacteriales</taxon>
        <taxon>Bifidobacteriaceae</taxon>
        <taxon>Bifidobacterium</taxon>
    </lineage>
</organism>
<dbReference type="Proteomes" id="UP000718821">
    <property type="component" value="Unassembled WGS sequence"/>
</dbReference>
<keyword evidence="2" id="KW-1185">Reference proteome</keyword>